<sequence>MTDTSDQTPLPARPEFRYLGADDVDRLAGLVFELAAQLHEQRVRVLHLERRLAERDGLDHPDDLDAVAASELQESLDGLFAVIGETDDARRPLHRERATTKGPHQ</sequence>
<comment type="caution">
    <text evidence="1">The sequence shown here is derived from an EMBL/GenBank/DDBJ whole genome shotgun (WGS) entry which is preliminary data.</text>
</comment>
<reference evidence="1 2" key="1">
    <citation type="submission" date="2019-03" db="EMBL/GenBank/DDBJ databases">
        <title>Sequencing the genomes of 1000 actinobacteria strains.</title>
        <authorList>
            <person name="Klenk H.-P."/>
        </authorList>
    </citation>
    <scope>NUCLEOTIDE SEQUENCE [LARGE SCALE GENOMIC DNA]</scope>
    <source>
        <strain evidence="1 2">DSM 18936</strain>
    </source>
</reference>
<dbReference type="EMBL" id="SOAU01000001">
    <property type="protein sequence ID" value="TDT18320.1"/>
    <property type="molecule type" value="Genomic_DNA"/>
</dbReference>
<dbReference type="Proteomes" id="UP000294558">
    <property type="component" value="Unassembled WGS sequence"/>
</dbReference>
<dbReference type="OrthoDB" id="7364123at2"/>
<gene>
    <name evidence="1" type="ORF">BDK89_3939</name>
</gene>
<dbReference type="AlphaFoldDB" id="A0A4R7I4S4"/>
<name>A0A4R7I4S4_9ACTN</name>
<evidence type="ECO:0000313" key="1">
    <source>
        <dbReference type="EMBL" id="TDT18320.1"/>
    </source>
</evidence>
<accession>A0A4R7I4S4</accession>
<keyword evidence="2" id="KW-1185">Reference proteome</keyword>
<organism evidence="1 2">
    <name type="scientific">Ilumatobacter fluminis</name>
    <dbReference type="NCBI Taxonomy" id="467091"/>
    <lineage>
        <taxon>Bacteria</taxon>
        <taxon>Bacillati</taxon>
        <taxon>Actinomycetota</taxon>
        <taxon>Acidimicrobiia</taxon>
        <taxon>Acidimicrobiales</taxon>
        <taxon>Ilumatobacteraceae</taxon>
        <taxon>Ilumatobacter</taxon>
    </lineage>
</organism>
<evidence type="ECO:0000313" key="2">
    <source>
        <dbReference type="Proteomes" id="UP000294558"/>
    </source>
</evidence>
<proteinExistence type="predicted"/>
<protein>
    <submittedName>
        <fullName evidence="1">Uncharacterized protein</fullName>
    </submittedName>
</protein>
<dbReference type="RefSeq" id="WP_133870549.1">
    <property type="nucleotide sequence ID" value="NZ_SOAU01000001.1"/>
</dbReference>